<dbReference type="SUPFAM" id="SSF48230">
    <property type="entry name" value="Chondroitin AC/alginate lyase"/>
    <property type="match status" value="1"/>
</dbReference>
<dbReference type="Gene3D" id="2.70.98.70">
    <property type="match status" value="1"/>
</dbReference>
<evidence type="ECO:0000313" key="2">
    <source>
        <dbReference type="Proteomes" id="UP000199608"/>
    </source>
</evidence>
<dbReference type="Proteomes" id="UP000199608">
    <property type="component" value="Unassembled WGS sequence"/>
</dbReference>
<gene>
    <name evidence="1" type="ORF">SAMN04487931_103278</name>
</gene>
<proteinExistence type="predicted"/>
<dbReference type="Gene3D" id="1.50.10.100">
    <property type="entry name" value="Chondroitin AC/alginate lyase"/>
    <property type="match status" value="1"/>
</dbReference>
<name>A0A1H2EQC0_9BACT</name>
<dbReference type="RefSeq" id="WP_092231742.1">
    <property type="nucleotide sequence ID" value="NZ_FNLL01000003.1"/>
</dbReference>
<reference evidence="2" key="1">
    <citation type="submission" date="2016-10" db="EMBL/GenBank/DDBJ databases">
        <authorList>
            <person name="Varghese N."/>
            <person name="Submissions S."/>
        </authorList>
    </citation>
    <scope>NUCLEOTIDE SEQUENCE [LARGE SCALE GENOMIC DNA]</scope>
    <source>
        <strain evidence="2">DSM 3384</strain>
    </source>
</reference>
<evidence type="ECO:0000313" key="1">
    <source>
        <dbReference type="EMBL" id="SDT97143.1"/>
    </source>
</evidence>
<evidence type="ECO:0008006" key="3">
    <source>
        <dbReference type="Google" id="ProtNLM"/>
    </source>
</evidence>
<keyword evidence="2" id="KW-1185">Reference proteome</keyword>
<dbReference type="EMBL" id="FNLL01000003">
    <property type="protein sequence ID" value="SDT97143.1"/>
    <property type="molecule type" value="Genomic_DNA"/>
</dbReference>
<organism evidence="1 2">
    <name type="scientific">Desulfobacula phenolica</name>
    <dbReference type="NCBI Taxonomy" id="90732"/>
    <lineage>
        <taxon>Bacteria</taxon>
        <taxon>Pseudomonadati</taxon>
        <taxon>Thermodesulfobacteriota</taxon>
        <taxon>Desulfobacteria</taxon>
        <taxon>Desulfobacterales</taxon>
        <taxon>Desulfobacteraceae</taxon>
        <taxon>Desulfobacula</taxon>
    </lineage>
</organism>
<dbReference type="AlphaFoldDB" id="A0A1H2EQC0"/>
<accession>A0A1H2EQC0</accession>
<protein>
    <recommendedName>
        <fullName evidence="3">Heparinase II/III-like protein</fullName>
    </recommendedName>
</protein>
<dbReference type="InterPro" id="IPR008929">
    <property type="entry name" value="Chondroitin_lyas"/>
</dbReference>
<sequence>MKKKFFIWVFLLIVSGIYLVSAEIRSKEFHTSYAREALPLHDLPDVLPEHPRLFMRPKPWSHGPSLQELRQQSEYGDLKAFVNRKPWNPKPGMEWAFRYLLTEDEHLAKSVIDSMKTSDFYWPGKLTELAVLYDWMYNCKLFTGSDKLVVENKILQWAEKAIQMGQERSTLWNHMGYSPFLDIAAAGLALAGHRREADRLMAMARGYAKNNLFPAWQANDGAWQGGWVYYAQGCAKLFEFVALWSGATQENLYKLIREEQGDWLKNHLYYLIYTMYPDRTPVDTSGFSATIGQKGGVFTLLLLARALKDPYAIEHVRWRNEKGWRLGIWQYLYALPENFPRGKKKNTLPLSKLWGRKGMGYVQMRSGWGENDTIVEFKCGDYFWSHQFQNQNSFTIYRNGRLAIQSGFYDSYFSRHMQFYYRPSISSNTILLVQPGETRWIPESVAYRFGIPNEKGYIKEWGGQRNCYIMPKYGSAESCFTWNKYVWRKNNQHHFETGDIKEFETTDQYTYVFGDATDAYNNNKFSALGNRPKMELSQRAMVFLDRKYLVVFDRIRSLDRGYKKKWLLHSIGEPVLENRPLKVETAGHREIYNAGSVRINHLEGSLVCKTLFGNDFLIEKIGGSARVSKIFPNSDNKGTALLKTSINDGYSRVSSTIATDKAVKETWHIEFLDSDRFKVRGSVTGPDGSGSVKKKYFLSNTESLFIPGQNWVGRPVKGDFFRLKILSSSHRFWVDGQNQSPGIKKMIQLFHDGTHVEPGNWRIEVYPKNQNEFDSFLHFLYPCDRKNNKFPDPVELVTDDNTMKGLFVDHWVLLFSNITEFVYRKITYPIQSNKQMSHLLTGMKPDKEFIVTIFMPDSRENKTIRSSGSGTLLFYTSKARKIEILPKY</sequence>